<evidence type="ECO:0000313" key="2">
    <source>
        <dbReference type="EMBL" id="MCM1992738.1"/>
    </source>
</evidence>
<evidence type="ECO:0000313" key="3">
    <source>
        <dbReference type="Proteomes" id="UP001056429"/>
    </source>
</evidence>
<comment type="caution">
    <text evidence="2">The sequence shown here is derived from an EMBL/GenBank/DDBJ whole genome shotgun (WGS) entry which is preliminary data.</text>
</comment>
<sequence length="197" mass="22788">MIELIKDWIISISTMIVLMTAVELILPSNKLKKYCKFVMGLILMLVIINPIIIALKPSSAININFDEYNYDFQERDSYDYEKYRDKNIDSTLKVFRKNIEKECMKSLNDEFPNSEFSVDIDVSYDDSEGMFKIDEVSVGVNGSSNVKRVKPVVISKNKSVKHEEQNNNNENLSKIKKRLGKLLDLDEKLVNVYSLED</sequence>
<protein>
    <submittedName>
        <fullName evidence="2">Stage III sporulation protein AF</fullName>
    </submittedName>
</protein>
<dbReference type="Pfam" id="PF09581">
    <property type="entry name" value="Spore_III_AF"/>
    <property type="match status" value="1"/>
</dbReference>
<gene>
    <name evidence="2" type="primary">spoIIIAF</name>
    <name evidence="2" type="ORF">KDK92_23725</name>
</gene>
<keyword evidence="1" id="KW-0812">Transmembrane</keyword>
<reference evidence="2" key="2">
    <citation type="submission" date="2021-04" db="EMBL/GenBank/DDBJ databases">
        <authorList>
            <person name="Dong X."/>
        </authorList>
    </citation>
    <scope>NUCLEOTIDE SEQUENCE</scope>
    <source>
        <strain evidence="2">ZWT</strain>
    </source>
</reference>
<dbReference type="InterPro" id="IPR014245">
    <property type="entry name" value="Spore_III_AF"/>
</dbReference>
<name>A0A9J6P753_9CLOT</name>
<dbReference type="RefSeq" id="WP_250861909.1">
    <property type="nucleotide sequence ID" value="NZ_JAGSOJ010000007.1"/>
</dbReference>
<dbReference type="EMBL" id="JAGSOJ010000007">
    <property type="protein sequence ID" value="MCM1992738.1"/>
    <property type="molecule type" value="Genomic_DNA"/>
</dbReference>
<dbReference type="Proteomes" id="UP001056429">
    <property type="component" value="Unassembled WGS sequence"/>
</dbReference>
<organism evidence="2 3">
    <name type="scientific">Oceanirhabdus seepicola</name>
    <dbReference type="NCBI Taxonomy" id="2828781"/>
    <lineage>
        <taxon>Bacteria</taxon>
        <taxon>Bacillati</taxon>
        <taxon>Bacillota</taxon>
        <taxon>Clostridia</taxon>
        <taxon>Eubacteriales</taxon>
        <taxon>Clostridiaceae</taxon>
        <taxon>Oceanirhabdus</taxon>
    </lineage>
</organism>
<evidence type="ECO:0000256" key="1">
    <source>
        <dbReference type="SAM" id="Phobius"/>
    </source>
</evidence>
<accession>A0A9J6P753</accession>
<feature type="transmembrane region" description="Helical" evidence="1">
    <location>
        <begin position="6"/>
        <end position="25"/>
    </location>
</feature>
<dbReference type="AlphaFoldDB" id="A0A9J6P753"/>
<dbReference type="NCBIfam" id="TIGR02896">
    <property type="entry name" value="spore_III_AF"/>
    <property type="match status" value="1"/>
</dbReference>
<keyword evidence="1" id="KW-0472">Membrane</keyword>
<keyword evidence="1" id="KW-1133">Transmembrane helix</keyword>
<reference evidence="2" key="1">
    <citation type="journal article" date="2021" name="mSystems">
        <title>Bacteria and Archaea Synergistically Convert Glycine Betaine to Biogenic Methane in the Formosa Cold Seep of the South China Sea.</title>
        <authorList>
            <person name="Li L."/>
            <person name="Zhang W."/>
            <person name="Zhang S."/>
            <person name="Song L."/>
            <person name="Sun Q."/>
            <person name="Zhang H."/>
            <person name="Xiang H."/>
            <person name="Dong X."/>
        </authorList>
    </citation>
    <scope>NUCLEOTIDE SEQUENCE</scope>
    <source>
        <strain evidence="2">ZWT</strain>
    </source>
</reference>
<keyword evidence="3" id="KW-1185">Reference proteome</keyword>
<proteinExistence type="predicted"/>
<feature type="transmembrane region" description="Helical" evidence="1">
    <location>
        <begin position="37"/>
        <end position="55"/>
    </location>
</feature>